<dbReference type="Proteomes" id="UP000499080">
    <property type="component" value="Unassembled WGS sequence"/>
</dbReference>
<accession>A0A4Y2FVP3</accession>
<gene>
    <name evidence="1" type="ORF">AVEN_152323_1</name>
</gene>
<dbReference type="EMBL" id="BGPR01001088">
    <property type="protein sequence ID" value="GBM45067.1"/>
    <property type="molecule type" value="Genomic_DNA"/>
</dbReference>
<evidence type="ECO:0000313" key="1">
    <source>
        <dbReference type="EMBL" id="GBM45067.1"/>
    </source>
</evidence>
<sequence>MNPILLPSLEHMAAVRLAVMLYKRNDIQDILDEIDNRHPSLTNYDYGLPYICHVPCTKDEGGWRLIQIKAKEILPDVLAPKVKVRVVEMLRPLHWELKKWLIDHDFIVPKLNVENIEILRYLIYEYKEWMVDDKFPHSMKRIKLLLYICWKSDGTIDRTRTAENFVRYEKDFLMACTYFMENDILALRPNTISNCPRNFIERFWMEWLNQKHVIPGPEKLNELFRNTNFHGYMKIRVSSFFHLLSRENRRNCFPLFHWNDAHDDDLRLCLNQMNERERTELFRIKPSCVLRCYLRWPFHNVFMEMANQMWPYISIDCFEDTLKYILSFPPGLEDINCLTIFKEFWDKSPNWYKEQMTDSEILTSVKIAEQWIRY</sequence>
<organism evidence="1 2">
    <name type="scientific">Araneus ventricosus</name>
    <name type="common">Orbweaver spider</name>
    <name type="synonym">Epeira ventricosa</name>
    <dbReference type="NCBI Taxonomy" id="182803"/>
    <lineage>
        <taxon>Eukaryota</taxon>
        <taxon>Metazoa</taxon>
        <taxon>Ecdysozoa</taxon>
        <taxon>Arthropoda</taxon>
        <taxon>Chelicerata</taxon>
        <taxon>Arachnida</taxon>
        <taxon>Araneae</taxon>
        <taxon>Araneomorphae</taxon>
        <taxon>Entelegynae</taxon>
        <taxon>Araneoidea</taxon>
        <taxon>Araneidae</taxon>
        <taxon>Araneus</taxon>
    </lineage>
</organism>
<dbReference type="AlphaFoldDB" id="A0A4Y2FVP3"/>
<comment type="caution">
    <text evidence="1">The sequence shown here is derived from an EMBL/GenBank/DDBJ whole genome shotgun (WGS) entry which is preliminary data.</text>
</comment>
<name>A0A4Y2FVP3_ARAVE</name>
<evidence type="ECO:0000313" key="2">
    <source>
        <dbReference type="Proteomes" id="UP000499080"/>
    </source>
</evidence>
<protein>
    <submittedName>
        <fullName evidence="1">Uncharacterized protein</fullName>
    </submittedName>
</protein>
<keyword evidence="2" id="KW-1185">Reference proteome</keyword>
<reference evidence="1 2" key="1">
    <citation type="journal article" date="2019" name="Sci. Rep.">
        <title>Orb-weaving spider Araneus ventricosus genome elucidates the spidroin gene catalogue.</title>
        <authorList>
            <person name="Kono N."/>
            <person name="Nakamura H."/>
            <person name="Ohtoshi R."/>
            <person name="Moran D.A.P."/>
            <person name="Shinohara A."/>
            <person name="Yoshida Y."/>
            <person name="Fujiwara M."/>
            <person name="Mori M."/>
            <person name="Tomita M."/>
            <person name="Arakawa K."/>
        </authorList>
    </citation>
    <scope>NUCLEOTIDE SEQUENCE [LARGE SCALE GENOMIC DNA]</scope>
</reference>
<dbReference type="OrthoDB" id="6407690at2759"/>
<proteinExistence type="predicted"/>